<dbReference type="EMBL" id="LWDF02002000">
    <property type="protein sequence ID" value="KAE8236929.1"/>
    <property type="molecule type" value="Genomic_DNA"/>
</dbReference>
<proteinExistence type="predicted"/>
<evidence type="ECO:0000313" key="1">
    <source>
        <dbReference type="EMBL" id="KAE8236929.1"/>
    </source>
</evidence>
<reference evidence="1" key="2">
    <citation type="journal article" date="2019" name="IMA Fungus">
        <title>Genome sequencing and comparison of five Tilletia species to identify candidate genes for the detection of regulated species infecting wheat.</title>
        <authorList>
            <person name="Nguyen H.D.T."/>
            <person name="Sultana T."/>
            <person name="Kesanakurti P."/>
            <person name="Hambleton S."/>
        </authorList>
    </citation>
    <scope>NUCLEOTIDE SEQUENCE</scope>
    <source>
        <strain evidence="1">DAOMC 236416</strain>
    </source>
</reference>
<name>A0A8T8SCG3_9BASI</name>
<comment type="caution">
    <text evidence="1">The sequence shown here is derived from an EMBL/GenBank/DDBJ whole genome shotgun (WGS) entry which is preliminary data.</text>
</comment>
<dbReference type="Proteomes" id="UP000077521">
    <property type="component" value="Unassembled WGS sequence"/>
</dbReference>
<gene>
    <name evidence="1" type="ORF">A4X13_0g8980</name>
</gene>
<reference evidence="1" key="1">
    <citation type="submission" date="2016-04" db="EMBL/GenBank/DDBJ databases">
        <authorList>
            <person name="Nguyen H.D."/>
            <person name="Samba Siva P."/>
            <person name="Cullis J."/>
            <person name="Levesque C.A."/>
            <person name="Hambleton S."/>
        </authorList>
    </citation>
    <scope>NUCLEOTIDE SEQUENCE</scope>
    <source>
        <strain evidence="1">DAOMC 236416</strain>
    </source>
</reference>
<keyword evidence="2" id="KW-1185">Reference proteome</keyword>
<protein>
    <submittedName>
        <fullName evidence="1">Uncharacterized protein</fullName>
    </submittedName>
</protein>
<organism evidence="1 2">
    <name type="scientific">Tilletia indica</name>
    <dbReference type="NCBI Taxonomy" id="43049"/>
    <lineage>
        <taxon>Eukaryota</taxon>
        <taxon>Fungi</taxon>
        <taxon>Dikarya</taxon>
        <taxon>Basidiomycota</taxon>
        <taxon>Ustilaginomycotina</taxon>
        <taxon>Exobasidiomycetes</taxon>
        <taxon>Tilletiales</taxon>
        <taxon>Tilletiaceae</taxon>
        <taxon>Tilletia</taxon>
    </lineage>
</organism>
<accession>A0A8T8SCG3</accession>
<dbReference type="AlphaFoldDB" id="A0A8T8SCG3"/>
<sequence length="257" mass="28960">MHSMHPCPASTPCTLCPHAPMQPGRQPVGQQLQEASTPCNLIEHLRHAPSPSIYAMHPKAHHEEDDQPGQVSLVRIESTHTHQHSRKYRYLSPHTHSSYHIHTHIHYASTLARAEITCRIQPEPIPTSTQSHTYPRETTHAHGRHVARTSNPNPQARKVKVATLTRHQRQERRTSRTPVSRFSVVGVLRLSDLEMFRGNIKTSRMSIAAGSKFFSTRSTATFNGQIVYLYINLSTGRQQSVPPTPSPFLTHPSAGQW</sequence>
<evidence type="ECO:0000313" key="2">
    <source>
        <dbReference type="Proteomes" id="UP000077521"/>
    </source>
</evidence>